<organism evidence="3 4">
    <name type="scientific">Plasmodium falciparum Vietnam Oak-Knoll</name>
    <name type="common">FVO</name>
    <dbReference type="NCBI Taxonomy" id="1036723"/>
    <lineage>
        <taxon>Eukaryota</taxon>
        <taxon>Sar</taxon>
        <taxon>Alveolata</taxon>
        <taxon>Apicomplexa</taxon>
        <taxon>Aconoidasida</taxon>
        <taxon>Haemosporida</taxon>
        <taxon>Plasmodiidae</taxon>
        <taxon>Plasmodium</taxon>
        <taxon>Plasmodium (Laverania)</taxon>
    </lineage>
</organism>
<name>A0A024VDU4_PLAFA</name>
<evidence type="ECO:0000256" key="1">
    <source>
        <dbReference type="SAM" id="MobiDB-lite"/>
    </source>
</evidence>
<keyword evidence="2" id="KW-0472">Membrane</keyword>
<dbReference type="OrthoDB" id="378862at2759"/>
<dbReference type="Proteomes" id="UP000030690">
    <property type="component" value="Unassembled WGS sequence"/>
</dbReference>
<feature type="transmembrane region" description="Helical" evidence="2">
    <location>
        <begin position="135"/>
        <end position="156"/>
    </location>
</feature>
<reference evidence="3 4" key="2">
    <citation type="submission" date="2013-02" db="EMBL/GenBank/DDBJ databases">
        <title>The Genome Sequence of Plasmodium falciparum Vietnam Oak-Knoll (FVO).</title>
        <authorList>
            <consortium name="The Broad Institute Genome Sequencing Platform"/>
            <consortium name="The Broad Institute Genome Sequencing Center for Infectious Disease"/>
            <person name="Neafsey D."/>
            <person name="Cheeseman I."/>
            <person name="Volkman S."/>
            <person name="Adams J."/>
            <person name="Walker B."/>
            <person name="Young S.K."/>
            <person name="Zeng Q."/>
            <person name="Gargeya S."/>
            <person name="Fitzgerald M."/>
            <person name="Haas B."/>
            <person name="Abouelleil A."/>
            <person name="Alvarado L."/>
            <person name="Arachchi H.M."/>
            <person name="Berlin A.M."/>
            <person name="Chapman S.B."/>
            <person name="Dewar J."/>
            <person name="Goldberg J."/>
            <person name="Griggs A."/>
            <person name="Gujja S."/>
            <person name="Hansen M."/>
            <person name="Howarth C."/>
            <person name="Imamovic A."/>
            <person name="Larimer J."/>
            <person name="McCowan C."/>
            <person name="Murphy C."/>
            <person name="Neiman D."/>
            <person name="Pearson M."/>
            <person name="Priest M."/>
            <person name="Roberts A."/>
            <person name="Saif S."/>
            <person name="Shea T."/>
            <person name="Sisk P."/>
            <person name="Sykes S."/>
            <person name="Wortman J."/>
            <person name="Nusbaum C."/>
            <person name="Birren B."/>
        </authorList>
    </citation>
    <scope>NUCLEOTIDE SEQUENCE [LARGE SCALE GENOMIC DNA]</scope>
    <source>
        <strain evidence="4">Vietnam Oak-Knoll (FVO)</strain>
    </source>
</reference>
<evidence type="ECO:0000313" key="3">
    <source>
        <dbReference type="EMBL" id="ETW20742.1"/>
    </source>
</evidence>
<accession>A0A024VDU4</accession>
<proteinExistence type="predicted"/>
<feature type="transmembrane region" description="Helical" evidence="2">
    <location>
        <begin position="183"/>
        <end position="199"/>
    </location>
</feature>
<evidence type="ECO:0000313" key="4">
    <source>
        <dbReference type="Proteomes" id="UP000030690"/>
    </source>
</evidence>
<feature type="compositionally biased region" description="Basic and acidic residues" evidence="1">
    <location>
        <begin position="7"/>
        <end position="42"/>
    </location>
</feature>
<reference evidence="3 4" key="1">
    <citation type="submission" date="2013-02" db="EMBL/GenBank/DDBJ databases">
        <title>The Genome Annotation of Plasmodium falciparum Vietnam Oak-Knoll (FVO).</title>
        <authorList>
            <consortium name="The Broad Institute Genome Sequencing Platform"/>
            <consortium name="The Broad Institute Genome Sequencing Center for Infectious Disease"/>
            <person name="Neafsey D."/>
            <person name="Hoffman S."/>
            <person name="Volkman S."/>
            <person name="Rosenthal P."/>
            <person name="Walker B."/>
            <person name="Young S.K."/>
            <person name="Zeng Q."/>
            <person name="Gargeya S."/>
            <person name="Fitzgerald M."/>
            <person name="Haas B."/>
            <person name="Abouelleil A."/>
            <person name="Allen A.W."/>
            <person name="Alvarado L."/>
            <person name="Arachchi H.M."/>
            <person name="Berlin A.M."/>
            <person name="Chapman S.B."/>
            <person name="Gainer-Dewar J."/>
            <person name="Goldberg J."/>
            <person name="Griggs A."/>
            <person name="Gujja S."/>
            <person name="Hansen M."/>
            <person name="Howarth C."/>
            <person name="Imamovic A."/>
            <person name="Ireland A."/>
            <person name="Larimer J."/>
            <person name="McCowan C."/>
            <person name="Murphy C."/>
            <person name="Pearson M."/>
            <person name="Poon T.W."/>
            <person name="Priest M."/>
            <person name="Roberts A."/>
            <person name="Saif S."/>
            <person name="Shea T."/>
            <person name="Sisk P."/>
            <person name="Sykes S."/>
            <person name="Wortman J."/>
            <person name="Nusbaum C."/>
            <person name="Birren B."/>
        </authorList>
    </citation>
    <scope>NUCLEOTIDE SEQUENCE [LARGE SCALE GENOMIC DNA]</scope>
    <source>
        <strain evidence="4">Vietnam Oak-Knoll (FVO)</strain>
    </source>
</reference>
<dbReference type="EMBL" id="KI925012">
    <property type="protein sequence ID" value="ETW20742.1"/>
    <property type="molecule type" value="Genomic_DNA"/>
</dbReference>
<sequence length="237" mass="28412">MENNNNIRKDQDNKTSEHKSSTNIYNKDKNNDYNKLLDKDDNNNNNKNINKNDENDFTSINNDIPNKNKITSQFIITKHEKLHFIILIILCIFISIFKVYYNNKNNLIYKKKKKGNNNLNIVQMIFFNFINSPNFFFSFSVFYNILFLLIIMLMYIKKNNITRKRIQDFFVNMKNKLNNQNEHVFYFINNAVLCILFMGRIFKSYIISMFLINLFHDILHNYLIGVSMLQPQKVVLL</sequence>
<keyword evidence="2" id="KW-1133">Transmembrane helix</keyword>
<keyword evidence="2" id="KW-0812">Transmembrane</keyword>
<evidence type="ECO:0000256" key="2">
    <source>
        <dbReference type="SAM" id="Phobius"/>
    </source>
</evidence>
<protein>
    <submittedName>
        <fullName evidence="3">Uncharacterized protein</fullName>
    </submittedName>
</protein>
<dbReference type="AlphaFoldDB" id="A0A024VDU4"/>
<gene>
    <name evidence="3" type="ORF">PFFVO_00297</name>
</gene>
<feature type="transmembrane region" description="Helical" evidence="2">
    <location>
        <begin position="82"/>
        <end position="101"/>
    </location>
</feature>
<feature type="region of interest" description="Disordered" evidence="1">
    <location>
        <begin position="1"/>
        <end position="57"/>
    </location>
</feature>